<evidence type="ECO:0008006" key="3">
    <source>
        <dbReference type="Google" id="ProtNLM"/>
    </source>
</evidence>
<organism evidence="1 2">
    <name type="scientific">Priestia endophytica</name>
    <dbReference type="NCBI Taxonomy" id="135735"/>
    <lineage>
        <taxon>Bacteria</taxon>
        <taxon>Bacillati</taxon>
        <taxon>Bacillota</taxon>
        <taxon>Bacilli</taxon>
        <taxon>Bacillales</taxon>
        <taxon>Bacillaceae</taxon>
        <taxon>Priestia</taxon>
    </lineage>
</organism>
<dbReference type="InterPro" id="IPR015946">
    <property type="entry name" value="KH_dom-like_a/b"/>
</dbReference>
<protein>
    <recommendedName>
        <fullName evidence="3">OsmC-like protein</fullName>
    </recommendedName>
</protein>
<gene>
    <name evidence="1" type="ORF">A3864_03585</name>
</gene>
<name>A0AAX1QCW7_9BACI</name>
<dbReference type="PANTHER" id="PTHR34352">
    <property type="entry name" value="PROTEIN YHFA"/>
    <property type="match status" value="1"/>
</dbReference>
<proteinExistence type="predicted"/>
<dbReference type="Gene3D" id="3.30.300.20">
    <property type="match status" value="1"/>
</dbReference>
<sequence length="156" mass="17911">MCIFFLKKIFFRSLYEAASRDIREKRGEEMELLKSEGCFSTEKEYNRLYISGSNKRTFSPSELMIASIASCSGEVLLSTLERKGIVITDMKIETKEKRSTGLIKRLEHVHLHYLLRGTDLKEEEVKKVIQLSKKVCPMIQSVQGSIGITESFSIHK</sequence>
<dbReference type="InterPro" id="IPR003718">
    <property type="entry name" value="OsmC/Ohr_fam"/>
</dbReference>
<dbReference type="SUPFAM" id="SSF82784">
    <property type="entry name" value="OsmC-like"/>
    <property type="match status" value="1"/>
</dbReference>
<dbReference type="Proteomes" id="UP000250174">
    <property type="component" value="Unassembled WGS sequence"/>
</dbReference>
<dbReference type="Pfam" id="PF02566">
    <property type="entry name" value="OsmC"/>
    <property type="match status" value="1"/>
</dbReference>
<reference evidence="1 2" key="1">
    <citation type="submission" date="2016-03" db="EMBL/GenBank/DDBJ databases">
        <title>Comparison of Bacillus endophyticus and B. anthracis characteristics using whole genome sequence analysis and microbiological techniques.</title>
        <authorList>
            <person name="Lekota K.E."/>
            <person name="Mafofo J."/>
            <person name="Rees J."/>
            <person name="Muchadeyi F.C."/>
            <person name="Madoroba E."/>
            <person name="Van Heerden H."/>
        </authorList>
    </citation>
    <scope>NUCLEOTIDE SEQUENCE [LARGE SCALE GENOMIC DNA]</scope>
    <source>
        <strain evidence="1 2">3631_10C</strain>
    </source>
</reference>
<dbReference type="AlphaFoldDB" id="A0AAX1QCW7"/>
<dbReference type="PANTHER" id="PTHR34352:SF1">
    <property type="entry name" value="PROTEIN YHFA"/>
    <property type="match status" value="1"/>
</dbReference>
<evidence type="ECO:0000313" key="1">
    <source>
        <dbReference type="EMBL" id="RAS80822.1"/>
    </source>
</evidence>
<comment type="caution">
    <text evidence="1">The sequence shown here is derived from an EMBL/GenBank/DDBJ whole genome shotgun (WGS) entry which is preliminary data.</text>
</comment>
<evidence type="ECO:0000313" key="2">
    <source>
        <dbReference type="Proteomes" id="UP000250174"/>
    </source>
</evidence>
<dbReference type="InterPro" id="IPR036102">
    <property type="entry name" value="OsmC/Ohrsf"/>
</dbReference>
<dbReference type="EMBL" id="LVYK01000007">
    <property type="protein sequence ID" value="RAS80822.1"/>
    <property type="molecule type" value="Genomic_DNA"/>
</dbReference>
<accession>A0AAX1QCW7</accession>